<dbReference type="Gene3D" id="1.10.4080.10">
    <property type="entry name" value="ADP-ribosylation/Crystallin J1"/>
    <property type="match status" value="1"/>
</dbReference>
<dbReference type="Proteomes" id="UP000822476">
    <property type="component" value="Unassembled WGS sequence"/>
</dbReference>
<evidence type="ECO:0000313" key="13">
    <source>
        <dbReference type="EMBL" id="KAF7233240.1"/>
    </source>
</evidence>
<keyword evidence="12" id="KW-0479">Metal-binding</keyword>
<evidence type="ECO:0000256" key="11">
    <source>
        <dbReference type="ARBA" id="ARBA00049015"/>
    </source>
</evidence>
<evidence type="ECO:0000256" key="6">
    <source>
        <dbReference type="ARBA" id="ARBA00042471"/>
    </source>
</evidence>
<organism evidence="13 14">
    <name type="scientific">Paragonimus skrjabini miyazakii</name>
    <dbReference type="NCBI Taxonomy" id="59628"/>
    <lineage>
        <taxon>Eukaryota</taxon>
        <taxon>Metazoa</taxon>
        <taxon>Spiralia</taxon>
        <taxon>Lophotrochozoa</taxon>
        <taxon>Platyhelminthes</taxon>
        <taxon>Trematoda</taxon>
        <taxon>Digenea</taxon>
        <taxon>Plagiorchiida</taxon>
        <taxon>Troglotremata</taxon>
        <taxon>Troglotrematidae</taxon>
        <taxon>Paragonimus</taxon>
    </lineage>
</organism>
<accession>A0A8S9YF35</accession>
<evidence type="ECO:0000256" key="7">
    <source>
        <dbReference type="ARBA" id="ARBA00042722"/>
    </source>
</evidence>
<name>A0A8S9YF35_9TREM</name>
<sequence>MLGRLFVAMNVRSFCRGTIFGGLIGDCYGYVYEDRPTVTADIPIKLLNDTQAGIIKSELMYTDDTQMGIATLRSLRANGKLVPTHLAKEYAEDYFKDGAHRYYGGSVPKIFGALKQQNYESPYRFAAEMFNGTGSFGNGGAMRASPVAVYALTSSDKDFEELIVDVTRLTHTHPLAVCGALLQAFAVRQLWSIVSQSNQSPLLPDKFVDNLVQRLSQVTCSFVDWKQPSWCQALSAYKDRMQTVKALLARPTEPTVADVVKLLGNNLQAINSVPTALYVFLRSLKPISGIPLTSVPLRCLVYAISLGGDTDTIATMACSLAGGYAGLSPEQTGPESPIPQVILARCERLSTIEEMVVWLERRLSTSN</sequence>
<dbReference type="SUPFAM" id="SSF101478">
    <property type="entry name" value="ADP-ribosylglycohydrolase"/>
    <property type="match status" value="1"/>
</dbReference>
<feature type="binding site" evidence="12">
    <location>
        <position position="63"/>
    </location>
    <ligand>
        <name>Mg(2+)</name>
        <dbReference type="ChEBI" id="CHEBI:18420"/>
        <label>1</label>
    </ligand>
</feature>
<dbReference type="AlphaFoldDB" id="A0A8S9YF35"/>
<evidence type="ECO:0000256" key="8">
    <source>
        <dbReference type="ARBA" id="ARBA00042850"/>
    </source>
</evidence>
<feature type="binding site" evidence="12">
    <location>
        <position position="309"/>
    </location>
    <ligand>
        <name>Mg(2+)</name>
        <dbReference type="ChEBI" id="CHEBI:18420"/>
        <label>1</label>
    </ligand>
</feature>
<dbReference type="PANTHER" id="PTHR16222">
    <property type="entry name" value="ADP-RIBOSYLGLYCOHYDROLASE"/>
    <property type="match status" value="1"/>
</dbReference>
<comment type="cofactor">
    <cofactor evidence="12">
        <name>Mg(2+)</name>
        <dbReference type="ChEBI" id="CHEBI:18420"/>
    </cofactor>
    <text evidence="12">Binds 2 magnesium ions per subunit.</text>
</comment>
<feature type="binding site" evidence="12">
    <location>
        <position position="312"/>
    </location>
    <ligand>
        <name>Mg(2+)</name>
        <dbReference type="ChEBI" id="CHEBI:18420"/>
        <label>1</label>
    </ligand>
</feature>
<evidence type="ECO:0000256" key="4">
    <source>
        <dbReference type="ARBA" id="ARBA00041057"/>
    </source>
</evidence>
<evidence type="ECO:0000256" key="9">
    <source>
        <dbReference type="ARBA" id="ARBA00043187"/>
    </source>
</evidence>
<dbReference type="Pfam" id="PF03747">
    <property type="entry name" value="ADP_ribosyl_GH"/>
    <property type="match status" value="1"/>
</dbReference>
<evidence type="ECO:0000256" key="2">
    <source>
        <dbReference type="ARBA" id="ARBA00012255"/>
    </source>
</evidence>
<dbReference type="GO" id="GO:0005634">
    <property type="term" value="C:nucleus"/>
    <property type="evidence" value="ECO:0007669"/>
    <property type="project" value="TreeGrafter"/>
</dbReference>
<dbReference type="EC" id="3.2.1.143" evidence="2"/>
<gene>
    <name evidence="13" type="ORF">EG68_11472</name>
</gene>
<reference evidence="13" key="1">
    <citation type="submission" date="2019-07" db="EMBL/GenBank/DDBJ databases">
        <title>Annotation for the trematode Paragonimus miyazaki's.</title>
        <authorList>
            <person name="Choi Y.-J."/>
        </authorList>
    </citation>
    <scope>NUCLEOTIDE SEQUENCE</scope>
    <source>
        <strain evidence="13">Japan</strain>
    </source>
</reference>
<feature type="binding site" evidence="12">
    <location>
        <position position="311"/>
    </location>
    <ligand>
        <name>Mg(2+)</name>
        <dbReference type="ChEBI" id="CHEBI:18420"/>
        <label>1</label>
    </ligand>
</feature>
<feature type="binding site" evidence="12">
    <location>
        <position position="62"/>
    </location>
    <ligand>
        <name>Mg(2+)</name>
        <dbReference type="ChEBI" id="CHEBI:18420"/>
        <label>1</label>
    </ligand>
</feature>
<proteinExistence type="inferred from homology"/>
<dbReference type="PANTHER" id="PTHR16222:SF24">
    <property type="entry name" value="ADP-RIBOSYLHYDROLASE ARH3"/>
    <property type="match status" value="1"/>
</dbReference>
<comment type="catalytic activity">
    <reaction evidence="11">
        <text>alpha-NAD(+) + H2O = ADP-D-ribose + nicotinamide + H(+)</text>
        <dbReference type="Rhea" id="RHEA:68792"/>
        <dbReference type="ChEBI" id="CHEBI:15377"/>
        <dbReference type="ChEBI" id="CHEBI:15378"/>
        <dbReference type="ChEBI" id="CHEBI:17154"/>
        <dbReference type="ChEBI" id="CHEBI:57967"/>
        <dbReference type="ChEBI" id="CHEBI:77017"/>
    </reaction>
</comment>
<evidence type="ECO:0000256" key="10">
    <source>
        <dbReference type="ARBA" id="ARBA00043193"/>
    </source>
</evidence>
<comment type="similarity">
    <text evidence="1">Belongs to the ADP-ribosylglycohydrolase family.</text>
</comment>
<evidence type="ECO:0000256" key="1">
    <source>
        <dbReference type="ARBA" id="ARBA00010702"/>
    </source>
</evidence>
<protein>
    <recommendedName>
        <fullName evidence="4">ADP-ribosylhydrolase ARH3</fullName>
        <ecNumber evidence="2">3.2.1.143</ecNumber>
    </recommendedName>
    <alternativeName>
        <fullName evidence="5">ADP-ribose glycohydrolase ARH3</fullName>
    </alternativeName>
    <alternativeName>
        <fullName evidence="6">ADP-ribosylhydrolase 3</fullName>
    </alternativeName>
    <alternativeName>
        <fullName evidence="9">O-acetyl-ADP-ribose deacetylase ARH3</fullName>
    </alternativeName>
    <alternativeName>
        <fullName evidence="10">Poly(ADP-ribose) glycohydrolase ARH3</fullName>
    </alternativeName>
    <alternativeName>
        <fullName evidence="8">[Protein ADP-ribosylarginine] hydrolase-like protein 2</fullName>
    </alternativeName>
    <alternativeName>
        <fullName evidence="7">[Protein ADP-ribosylserine] hydrolase</fullName>
    </alternativeName>
</protein>
<dbReference type="GO" id="GO:0005739">
    <property type="term" value="C:mitochondrion"/>
    <property type="evidence" value="ECO:0007669"/>
    <property type="project" value="TreeGrafter"/>
</dbReference>
<dbReference type="InterPro" id="IPR005502">
    <property type="entry name" value="Ribosyl_crysJ1"/>
</dbReference>
<keyword evidence="14" id="KW-1185">Reference proteome</keyword>
<dbReference type="InterPro" id="IPR036705">
    <property type="entry name" value="Ribosyl_crysJ1_sf"/>
</dbReference>
<keyword evidence="12" id="KW-0460">Magnesium</keyword>
<dbReference type="EMBL" id="JTDE01021213">
    <property type="protein sequence ID" value="KAF7233240.1"/>
    <property type="molecule type" value="Genomic_DNA"/>
</dbReference>
<evidence type="ECO:0000256" key="5">
    <source>
        <dbReference type="ARBA" id="ARBA00042398"/>
    </source>
</evidence>
<dbReference type="GO" id="GO:0046872">
    <property type="term" value="F:metal ion binding"/>
    <property type="evidence" value="ECO:0007669"/>
    <property type="project" value="UniProtKB-KW"/>
</dbReference>
<evidence type="ECO:0000313" key="14">
    <source>
        <dbReference type="Proteomes" id="UP000822476"/>
    </source>
</evidence>
<evidence type="ECO:0000256" key="3">
    <source>
        <dbReference type="ARBA" id="ARBA00022801"/>
    </source>
</evidence>
<dbReference type="OrthoDB" id="410104at2759"/>
<dbReference type="GO" id="GO:0004649">
    <property type="term" value="F:poly(ADP-ribose) glycohydrolase activity"/>
    <property type="evidence" value="ECO:0007669"/>
    <property type="project" value="UniProtKB-EC"/>
</dbReference>
<keyword evidence="3" id="KW-0378">Hydrolase</keyword>
<dbReference type="InterPro" id="IPR050792">
    <property type="entry name" value="ADP-ribosylglycohydrolase"/>
</dbReference>
<feature type="binding site" evidence="12">
    <location>
        <position position="64"/>
    </location>
    <ligand>
        <name>Mg(2+)</name>
        <dbReference type="ChEBI" id="CHEBI:18420"/>
        <label>1</label>
    </ligand>
</feature>
<evidence type="ECO:0000256" key="12">
    <source>
        <dbReference type="PIRSR" id="PIRSR605502-1"/>
    </source>
</evidence>
<comment type="caution">
    <text evidence="13">The sequence shown here is derived from an EMBL/GenBank/DDBJ whole genome shotgun (WGS) entry which is preliminary data.</text>
</comment>